<dbReference type="GO" id="GO:0007268">
    <property type="term" value="P:chemical synaptic transmission"/>
    <property type="evidence" value="ECO:0007669"/>
    <property type="project" value="TreeGrafter"/>
</dbReference>
<comment type="function">
    <text evidence="4">Component of the exocyst complex involved in the docking of exocytic vesicles with fusion sites on the plasma membrane.</text>
</comment>
<protein>
    <recommendedName>
        <fullName evidence="4">Exocyst complex component Sec8</fullName>
    </recommendedName>
</protein>
<evidence type="ECO:0000313" key="6">
    <source>
        <dbReference type="Proteomes" id="UP000887540"/>
    </source>
</evidence>
<evidence type="ECO:0000259" key="5">
    <source>
        <dbReference type="Pfam" id="PF04048"/>
    </source>
</evidence>
<evidence type="ECO:0000256" key="2">
    <source>
        <dbReference type="ARBA" id="ARBA00022448"/>
    </source>
</evidence>
<dbReference type="GO" id="GO:0000145">
    <property type="term" value="C:exocyst"/>
    <property type="evidence" value="ECO:0007669"/>
    <property type="project" value="UniProtKB-UniRule"/>
</dbReference>
<dbReference type="WBParaSite" id="ACRNAN_scaffold6707.g12416.t1">
    <property type="protein sequence ID" value="ACRNAN_scaffold6707.g12416.t1"/>
    <property type="gene ID" value="ACRNAN_scaffold6707.g12416"/>
</dbReference>
<dbReference type="PANTHER" id="PTHR14146:SF0">
    <property type="entry name" value="EXOCYST COMPLEX COMPONENT 4"/>
    <property type="match status" value="1"/>
</dbReference>
<keyword evidence="6" id="KW-1185">Reference proteome</keyword>
<dbReference type="InterPro" id="IPR039682">
    <property type="entry name" value="Sec8/EXOC4"/>
</dbReference>
<dbReference type="Proteomes" id="UP000887540">
    <property type="component" value="Unplaced"/>
</dbReference>
<keyword evidence="2 4" id="KW-0813">Transport</keyword>
<evidence type="ECO:0000256" key="4">
    <source>
        <dbReference type="RuleBase" id="RU367079"/>
    </source>
</evidence>
<proteinExistence type="inferred from homology"/>
<keyword evidence="3 4" id="KW-0268">Exocytosis</keyword>
<sequence length="895" mass="102241">MKNNDNNSTNDMPVSSGLLINVIRTLTTSVSEDQKNLEKSRLERGYKESEQTIDTLLKAHEGDVSSCLDSFRKVSNQISASRQRIQNVKNSLQTCKALLQSRRDDLKKLWLENSEQKCVSTFLDQIYEIKQLDSSIENHLKQSEYKNAVNELKKADILLNGPLSGIEGLNQLRGNITDLSQSILNKIIENMMQYLLVEPFERQMLELMKNLDQTSIHESPICVALAEKYSTTSEGTKSDGILAQFDQNVVNNKISECLEALLVFDQLDTAIDEIFTRVPTSYTKLLQNTISLFKLLIKDIVSDATYLAKFMQIAIIQLKSSYARFETLAEGLKNIRHSSSSGIRQKFWDATQSVLENLISQHLDIYTTGKQIETRETKRTLFRFDNTSVSSQTTTESPTIQRICPPNPYNVTAIFHLLNRFSMEIEKQINISPCSLHVFLHAFVMDKFIERIKNDMEAKVEIALKKVDVWSAITTIPSHNVKILSSCIRIYELCTEIFGLIRDMESYTQRFAALWLLIIEDYINSANIMYSQVTKSRSTEGDSFIENPKISAAWAVDEDISRLLKSLPSWSLINQAATTPTPGNEFTPTGRVGIDLKESEQEIRQRTQREAEILIGNLGTQKQIKKTELITDMDHVRALACMHESLQWFATSMRNLLANLSKQAQEIIKCRIQMSTINGQVVEELLRDALNERLQRIENMSDTCLLMLHLELRVHCFYHLLPLARARNVLPQDELDSEVVDFGKDLTNYHKLLSDYLASNKVKYLFDGLGHLCASIFIHSSQHMQKLTENGKKRVCRNIFAVQQRLSHLTGRKESELDRARTFFELLNKEPDQLLASIMERGASFSYLEYTYLLALAVRSHHSLSSQPGALETRVNRLREILSQSNRKSQEVVHA</sequence>
<evidence type="ECO:0000256" key="1">
    <source>
        <dbReference type="ARBA" id="ARBA00010470"/>
    </source>
</evidence>
<dbReference type="GO" id="GO:0015031">
    <property type="term" value="P:protein transport"/>
    <property type="evidence" value="ECO:0007669"/>
    <property type="project" value="UniProtKB-KW"/>
</dbReference>
<dbReference type="GO" id="GO:0090522">
    <property type="term" value="P:vesicle tethering involved in exocytosis"/>
    <property type="evidence" value="ECO:0007669"/>
    <property type="project" value="UniProtKB-UniRule"/>
</dbReference>
<keyword evidence="4" id="KW-0653">Protein transport</keyword>
<reference evidence="7" key="1">
    <citation type="submission" date="2022-11" db="UniProtKB">
        <authorList>
            <consortium name="WormBaseParasite"/>
        </authorList>
    </citation>
    <scope>IDENTIFICATION</scope>
</reference>
<name>A0A914EAN8_9BILA</name>
<feature type="domain" description="Exocyst complex component Sec8 N-terminal" evidence="5">
    <location>
        <begin position="45"/>
        <end position="138"/>
    </location>
</feature>
<accession>A0A914EAN8</accession>
<dbReference type="GO" id="GO:0045202">
    <property type="term" value="C:synapse"/>
    <property type="evidence" value="ECO:0007669"/>
    <property type="project" value="TreeGrafter"/>
</dbReference>
<evidence type="ECO:0000313" key="7">
    <source>
        <dbReference type="WBParaSite" id="ACRNAN_scaffold6707.g12416.t1"/>
    </source>
</evidence>
<dbReference type="GO" id="GO:0006904">
    <property type="term" value="P:vesicle docking involved in exocytosis"/>
    <property type="evidence" value="ECO:0007669"/>
    <property type="project" value="InterPro"/>
</dbReference>
<dbReference type="InterPro" id="IPR007191">
    <property type="entry name" value="Sec8_exocyst_N"/>
</dbReference>
<organism evidence="6 7">
    <name type="scientific">Acrobeloides nanus</name>
    <dbReference type="NCBI Taxonomy" id="290746"/>
    <lineage>
        <taxon>Eukaryota</taxon>
        <taxon>Metazoa</taxon>
        <taxon>Ecdysozoa</taxon>
        <taxon>Nematoda</taxon>
        <taxon>Chromadorea</taxon>
        <taxon>Rhabditida</taxon>
        <taxon>Tylenchina</taxon>
        <taxon>Cephalobomorpha</taxon>
        <taxon>Cephaloboidea</taxon>
        <taxon>Cephalobidae</taxon>
        <taxon>Acrobeloides</taxon>
    </lineage>
</organism>
<evidence type="ECO:0000256" key="3">
    <source>
        <dbReference type="ARBA" id="ARBA00022483"/>
    </source>
</evidence>
<dbReference type="GO" id="GO:0032584">
    <property type="term" value="C:growth cone membrane"/>
    <property type="evidence" value="ECO:0007669"/>
    <property type="project" value="TreeGrafter"/>
</dbReference>
<comment type="similarity">
    <text evidence="1 4">Belongs to the SEC8 family.</text>
</comment>
<dbReference type="GO" id="GO:0006612">
    <property type="term" value="P:protein targeting to membrane"/>
    <property type="evidence" value="ECO:0007669"/>
    <property type="project" value="UniProtKB-UniRule"/>
</dbReference>
<dbReference type="Pfam" id="PF04048">
    <property type="entry name" value="Sec8_N"/>
    <property type="match status" value="1"/>
</dbReference>
<dbReference type="PANTHER" id="PTHR14146">
    <property type="entry name" value="EXOCYST COMPLEX COMPONENT 4"/>
    <property type="match status" value="1"/>
</dbReference>
<dbReference type="GO" id="GO:0006893">
    <property type="term" value="P:Golgi to plasma membrane transport"/>
    <property type="evidence" value="ECO:0007669"/>
    <property type="project" value="TreeGrafter"/>
</dbReference>
<dbReference type="AlphaFoldDB" id="A0A914EAN8"/>